<dbReference type="CDD" id="cd00063">
    <property type="entry name" value="FN3"/>
    <property type="match status" value="1"/>
</dbReference>
<dbReference type="GO" id="GO:0016020">
    <property type="term" value="C:membrane"/>
    <property type="evidence" value="ECO:0007669"/>
    <property type="project" value="UniProtKB-SubCell"/>
</dbReference>
<reference evidence="2" key="1">
    <citation type="submission" date="2020-11" db="EMBL/GenBank/DDBJ databases">
        <authorList>
            <person name="Tran Van P."/>
        </authorList>
    </citation>
    <scope>NUCLEOTIDE SEQUENCE</scope>
</reference>
<dbReference type="Pfam" id="PF00041">
    <property type="entry name" value="fn3"/>
    <property type="match status" value="1"/>
</dbReference>
<accession>A0A7R9JAZ6</accession>
<dbReference type="InterPro" id="IPR003961">
    <property type="entry name" value="FN3_dom"/>
</dbReference>
<dbReference type="InterPro" id="IPR013783">
    <property type="entry name" value="Ig-like_fold"/>
</dbReference>
<name>A0A7R9JAZ6_TIMCA</name>
<dbReference type="InterPro" id="IPR050713">
    <property type="entry name" value="RTP_Phos/Ushers"/>
</dbReference>
<dbReference type="SUPFAM" id="SSF49265">
    <property type="entry name" value="Fibronectin type III"/>
    <property type="match status" value="1"/>
</dbReference>
<dbReference type="PROSITE" id="PS50853">
    <property type="entry name" value="FN3"/>
    <property type="match status" value="1"/>
</dbReference>
<dbReference type="AlphaFoldDB" id="A0A7R9JAZ6"/>
<proteinExistence type="predicted"/>
<gene>
    <name evidence="2" type="ORF">TCMB3V08_LOCUS7710</name>
</gene>
<protein>
    <submittedName>
        <fullName evidence="2">(California timema) hypothetical protein</fullName>
    </submittedName>
</protein>
<dbReference type="Gene3D" id="2.60.40.10">
    <property type="entry name" value="Immunoglobulins"/>
    <property type="match status" value="2"/>
</dbReference>
<feature type="domain" description="Fibronectin type-III" evidence="1">
    <location>
        <begin position="28"/>
        <end position="121"/>
    </location>
</feature>
<dbReference type="PANTHER" id="PTHR46957:SF3">
    <property type="entry name" value="CYTOKINE RECEPTOR"/>
    <property type="match status" value="1"/>
</dbReference>
<dbReference type="SMART" id="SM00060">
    <property type="entry name" value="FN3"/>
    <property type="match status" value="2"/>
</dbReference>
<evidence type="ECO:0000259" key="1">
    <source>
        <dbReference type="PROSITE" id="PS50853"/>
    </source>
</evidence>
<dbReference type="EMBL" id="OE182936">
    <property type="protein sequence ID" value="CAD7575112.1"/>
    <property type="molecule type" value="Genomic_DNA"/>
</dbReference>
<organism evidence="2">
    <name type="scientific">Timema californicum</name>
    <name type="common">California timema</name>
    <name type="synonym">Walking stick</name>
    <dbReference type="NCBI Taxonomy" id="61474"/>
    <lineage>
        <taxon>Eukaryota</taxon>
        <taxon>Metazoa</taxon>
        <taxon>Ecdysozoa</taxon>
        <taxon>Arthropoda</taxon>
        <taxon>Hexapoda</taxon>
        <taxon>Insecta</taxon>
        <taxon>Pterygota</taxon>
        <taxon>Neoptera</taxon>
        <taxon>Polyneoptera</taxon>
        <taxon>Phasmatodea</taxon>
        <taxon>Timematodea</taxon>
        <taxon>Timematoidea</taxon>
        <taxon>Timematidae</taxon>
        <taxon>Timema</taxon>
    </lineage>
</organism>
<dbReference type="InterPro" id="IPR036116">
    <property type="entry name" value="FN3_sf"/>
</dbReference>
<sequence length="354" mass="39822">MTPSLDVNHRDNDVNCPVFKRKIDVQRIPGQVNLLRAIKVTTSSIQITWNSPLENEACLKAYQICWDSNGTNCETIPDNNSTGFTIDNLVACTTYNISVAALGISGSSENVTFTNTTAPNPVRSVSQSKKTTQYVILNWKPPDRGNECLESFAIYVCDHTKNIVNEKLIAIIPGSITMFNYTGLEACAGVLVNIKTMDQHKSTSDLGSGQFYLQAGGEGVILVKDRTADNMEIGVQINWKVFFEQKYIENKDLNMKAKDTADEKCKEINSLVPNMPLSLSLERWSRKKYSFLPWDQLLLQHEHPVRKDVYLNSCLSELYSQSKFLPEENIWVVSLVKSSLKFFKLKVAECCPEV</sequence>
<evidence type="ECO:0000313" key="2">
    <source>
        <dbReference type="EMBL" id="CAD7575112.1"/>
    </source>
</evidence>
<dbReference type="PANTHER" id="PTHR46957">
    <property type="entry name" value="CYTOKINE RECEPTOR"/>
    <property type="match status" value="1"/>
</dbReference>